<accession>A0A3B7MVE4</accession>
<dbReference type="InterPro" id="IPR036264">
    <property type="entry name" value="Bact_exopeptidase_dim_dom"/>
</dbReference>
<feature type="binding site" evidence="2">
    <location>
        <position position="202"/>
    </location>
    <ligand>
        <name>Mn(2+)</name>
        <dbReference type="ChEBI" id="CHEBI:29035"/>
        <label>2</label>
    </ligand>
</feature>
<feature type="chain" id="PRO_5017705500" evidence="3">
    <location>
        <begin position="22"/>
        <end position="446"/>
    </location>
</feature>
<dbReference type="SUPFAM" id="SSF55031">
    <property type="entry name" value="Bacterial exopeptidase dimerisation domain"/>
    <property type="match status" value="1"/>
</dbReference>
<evidence type="ECO:0000259" key="4">
    <source>
        <dbReference type="Pfam" id="PF07687"/>
    </source>
</evidence>
<dbReference type="Pfam" id="PF07687">
    <property type="entry name" value="M20_dimer"/>
    <property type="match status" value="1"/>
</dbReference>
<sequence length="446" mass="48441">MRFIAKLLCLLLLLSSLTGSAQQNVSTQIEQKATAILPRLVEWRRYLHEHPELSNREVKTGEYVAAHLKALGLEVQTGVAKTGVVAILRGGKPGPVVALRADMDALPVQERVNIPFKSTVTADYLGQSVPVMHACGHDSHVAMLMGTAEVLAGMKKEVPGTVKFFFQPAEEGPPGDEEGGAPLMVKEGVMDNPKVDAVFGMHIESDIEIGKFEYKSGAFMASSDWFTIKVKGKQSHGSQPWKGIDPIVVSTEIISALQTIVSRQSELTKAPVVITVGKFHSGVRPNIIPEEALLEGTIRTLDSKMQKETHERIRKVATTVAEAMGAVAEVTIDTKTLVTYNDPELVKMMLPSLETAAGKSNVTEREWVTGAEDFSFFGTKAPSFFIYFGGMPKGADKTKAPPHHTPDFYIDDSRLDVGVKGFCQLVFDYAKLKAGGDTKGNAKKGF</sequence>
<dbReference type="PIRSF" id="PIRSF005962">
    <property type="entry name" value="Pept_M20D_amidohydro"/>
    <property type="match status" value="1"/>
</dbReference>
<keyword evidence="2" id="KW-0464">Manganese</keyword>
<keyword evidence="1 5" id="KW-0378">Hydrolase</keyword>
<dbReference type="NCBIfam" id="TIGR01891">
    <property type="entry name" value="amidohydrolases"/>
    <property type="match status" value="1"/>
</dbReference>
<dbReference type="Pfam" id="PF01546">
    <property type="entry name" value="Peptidase_M20"/>
    <property type="match status" value="1"/>
</dbReference>
<dbReference type="GO" id="GO:0046872">
    <property type="term" value="F:metal ion binding"/>
    <property type="evidence" value="ECO:0007669"/>
    <property type="project" value="UniProtKB-KW"/>
</dbReference>
<keyword evidence="3" id="KW-0732">Signal</keyword>
<dbReference type="EMBL" id="CP032157">
    <property type="protein sequence ID" value="AXY78522.1"/>
    <property type="molecule type" value="Genomic_DNA"/>
</dbReference>
<feature type="signal peptide" evidence="3">
    <location>
        <begin position="1"/>
        <end position="21"/>
    </location>
</feature>
<dbReference type="PANTHER" id="PTHR11014:SF63">
    <property type="entry name" value="METALLOPEPTIDASE, PUTATIVE (AFU_ORTHOLOGUE AFUA_6G09600)-RELATED"/>
    <property type="match status" value="1"/>
</dbReference>
<organism evidence="5 6">
    <name type="scientific">Paraflavitalea soli</name>
    <dbReference type="NCBI Taxonomy" id="2315862"/>
    <lineage>
        <taxon>Bacteria</taxon>
        <taxon>Pseudomonadati</taxon>
        <taxon>Bacteroidota</taxon>
        <taxon>Chitinophagia</taxon>
        <taxon>Chitinophagales</taxon>
        <taxon>Chitinophagaceae</taxon>
        <taxon>Paraflavitalea</taxon>
    </lineage>
</organism>
<dbReference type="SUPFAM" id="SSF53187">
    <property type="entry name" value="Zn-dependent exopeptidases"/>
    <property type="match status" value="1"/>
</dbReference>
<dbReference type="InterPro" id="IPR002933">
    <property type="entry name" value="Peptidase_M20"/>
</dbReference>
<comment type="cofactor">
    <cofactor evidence="2">
        <name>Mn(2+)</name>
        <dbReference type="ChEBI" id="CHEBI:29035"/>
    </cofactor>
    <text evidence="2">The Mn(2+) ion enhances activity.</text>
</comment>
<evidence type="ECO:0000313" key="5">
    <source>
        <dbReference type="EMBL" id="AXY78522.1"/>
    </source>
</evidence>
<evidence type="ECO:0000256" key="1">
    <source>
        <dbReference type="ARBA" id="ARBA00022801"/>
    </source>
</evidence>
<feature type="domain" description="Peptidase M20 dimerisation" evidence="4">
    <location>
        <begin position="224"/>
        <end position="321"/>
    </location>
</feature>
<dbReference type="RefSeq" id="WP_119054394.1">
    <property type="nucleotide sequence ID" value="NZ_CP032157.1"/>
</dbReference>
<dbReference type="Proteomes" id="UP000263900">
    <property type="component" value="Chromosome"/>
</dbReference>
<feature type="binding site" evidence="2">
    <location>
        <position position="171"/>
    </location>
    <ligand>
        <name>Mn(2+)</name>
        <dbReference type="ChEBI" id="CHEBI:29035"/>
        <label>2</label>
    </ligand>
</feature>
<dbReference type="InterPro" id="IPR017439">
    <property type="entry name" value="Amidohydrolase"/>
</dbReference>
<name>A0A3B7MVE4_9BACT</name>
<evidence type="ECO:0000256" key="3">
    <source>
        <dbReference type="SAM" id="SignalP"/>
    </source>
</evidence>
<evidence type="ECO:0000313" key="6">
    <source>
        <dbReference type="Proteomes" id="UP000263900"/>
    </source>
</evidence>
<dbReference type="OrthoDB" id="9776731at2"/>
<dbReference type="PANTHER" id="PTHR11014">
    <property type="entry name" value="PEPTIDASE M20 FAMILY MEMBER"/>
    <property type="match status" value="1"/>
</dbReference>
<dbReference type="GO" id="GO:0019877">
    <property type="term" value="P:diaminopimelate biosynthetic process"/>
    <property type="evidence" value="ECO:0007669"/>
    <property type="project" value="UniProtKB-ARBA"/>
</dbReference>
<dbReference type="KEGG" id="pseg:D3H65_05150"/>
<proteinExistence type="predicted"/>
<dbReference type="AlphaFoldDB" id="A0A3B7MVE4"/>
<dbReference type="FunFam" id="3.30.70.360:FF:000001">
    <property type="entry name" value="N-acetyldiaminopimelate deacetylase"/>
    <property type="match status" value="1"/>
</dbReference>
<protein>
    <submittedName>
        <fullName evidence="5">Amidohydrolase</fullName>
    </submittedName>
</protein>
<feature type="binding site" evidence="2">
    <location>
        <position position="135"/>
    </location>
    <ligand>
        <name>Mn(2+)</name>
        <dbReference type="ChEBI" id="CHEBI:29035"/>
        <label>2</label>
    </ligand>
</feature>
<keyword evidence="6" id="KW-1185">Reference proteome</keyword>
<feature type="binding site" evidence="2">
    <location>
        <position position="137"/>
    </location>
    <ligand>
        <name>Mn(2+)</name>
        <dbReference type="ChEBI" id="CHEBI:29035"/>
        <label>2</label>
    </ligand>
</feature>
<dbReference type="InterPro" id="IPR011650">
    <property type="entry name" value="Peptidase_M20_dimer"/>
</dbReference>
<feature type="binding site" evidence="2">
    <location>
        <position position="404"/>
    </location>
    <ligand>
        <name>Mn(2+)</name>
        <dbReference type="ChEBI" id="CHEBI:29035"/>
        <label>2</label>
    </ligand>
</feature>
<dbReference type="GO" id="GO:0050118">
    <property type="term" value="F:N-acetyldiaminopimelate deacetylase activity"/>
    <property type="evidence" value="ECO:0007669"/>
    <property type="project" value="UniProtKB-ARBA"/>
</dbReference>
<keyword evidence="2" id="KW-0479">Metal-binding</keyword>
<reference evidence="5 6" key="1">
    <citation type="submission" date="2018-09" db="EMBL/GenBank/DDBJ databases">
        <title>Genome sequencing of strain 6GH32-13.</title>
        <authorList>
            <person name="Weon H.-Y."/>
            <person name="Heo J."/>
            <person name="Kwon S.-W."/>
        </authorList>
    </citation>
    <scope>NUCLEOTIDE SEQUENCE [LARGE SCALE GENOMIC DNA]</scope>
    <source>
        <strain evidence="5 6">5GH32-13</strain>
    </source>
</reference>
<dbReference type="Gene3D" id="3.40.630.10">
    <property type="entry name" value="Zn peptidases"/>
    <property type="match status" value="1"/>
</dbReference>
<evidence type="ECO:0000256" key="2">
    <source>
        <dbReference type="PIRSR" id="PIRSR005962-1"/>
    </source>
</evidence>
<gene>
    <name evidence="5" type="ORF">D3H65_05150</name>
</gene>
<dbReference type="Gene3D" id="3.30.70.360">
    <property type="match status" value="1"/>
</dbReference>